<feature type="compositionally biased region" description="Basic and acidic residues" evidence="3">
    <location>
        <begin position="394"/>
        <end position="403"/>
    </location>
</feature>
<dbReference type="Proteomes" id="UP000807159">
    <property type="component" value="Chromosome 3"/>
</dbReference>
<dbReference type="SMART" id="SM00264">
    <property type="entry name" value="BAG"/>
    <property type="match status" value="1"/>
</dbReference>
<evidence type="ECO:0000313" key="5">
    <source>
        <dbReference type="EMBL" id="KAH8512943.1"/>
    </source>
</evidence>
<dbReference type="InterPro" id="IPR000048">
    <property type="entry name" value="IQ_motif_EF-hand-BS"/>
</dbReference>
<feature type="region of interest" description="Disordered" evidence="3">
    <location>
        <begin position="155"/>
        <end position="178"/>
    </location>
</feature>
<dbReference type="FunFam" id="1.20.58.120:FF:000010">
    <property type="entry name" value="BAG family molecular chaperone regulator 6"/>
    <property type="match status" value="1"/>
</dbReference>
<dbReference type="PROSITE" id="PS51035">
    <property type="entry name" value="BAG"/>
    <property type="match status" value="1"/>
</dbReference>
<reference evidence="5" key="1">
    <citation type="journal article" date="2021" name="J. Hered.">
        <title>Genome Assembly of Salicaceae Populus deltoides (Eastern Cottonwood) I-69 Based on Nanopore Sequencing and Hi-C Technologies.</title>
        <authorList>
            <person name="Bai S."/>
            <person name="Wu H."/>
            <person name="Zhang J."/>
            <person name="Pan Z."/>
            <person name="Zhao W."/>
            <person name="Li Z."/>
            <person name="Tong C."/>
        </authorList>
    </citation>
    <scope>NUCLEOTIDE SEQUENCE</scope>
    <source>
        <tissue evidence="5">Leaf</tissue>
    </source>
</reference>
<dbReference type="Pfam" id="PF02179">
    <property type="entry name" value="BAG"/>
    <property type="match status" value="1"/>
</dbReference>
<evidence type="ECO:0000256" key="1">
    <source>
        <dbReference type="ARBA" id="ARBA00022860"/>
    </source>
</evidence>
<feature type="domain" description="BAG" evidence="4">
    <location>
        <begin position="69"/>
        <end position="146"/>
    </location>
</feature>
<evidence type="ECO:0000256" key="3">
    <source>
        <dbReference type="SAM" id="MobiDB-lite"/>
    </source>
</evidence>
<dbReference type="PROSITE" id="PS50096">
    <property type="entry name" value="IQ"/>
    <property type="match status" value="1"/>
</dbReference>
<proteinExistence type="predicted"/>
<sequence length="531" mass="58439">MDTPFYRIRRNYPSSSPQIPVHHRTTTVLPKKVVSIPVRYVGSERSRSESAIKIQKVFRGFLVRKSMKKILATKRQVDEIEKRILMKETVELMRRDQKEKLKINEMLMSLLLKLDSVRGVDSGVRDCRKAVIKKAIALQETVDSIAAAANGDDSVVSAGEKGVDETGEGEEENGSVGNAADELQNGAAESEAVVSMLADSRETREEFNGTLENVDMASEGERNVECDGDVPTSMSDYCDSVRGVDSGVGDCREAVIKKAIALQETTDSIAAAANGDDSVVSAGEKGVDETGEGEEEDGSVANAADELQNGAAESEAVVSVLADSREAREEFNGTLENVDMASEGERKMECDGDVPTSMSDYCEPERVLEVVNETVELKEAENDETACQGEDGDLEKQVDKDGDCMGTNQTESQSDSSASLMEGDDEEEEEHSGGVEIEKKGDEGEVKSNYESTRRRGKELLERMMEDNERMMGLMAELFERNEMQTRLLSSLSQRVEQLERAYICDQLRRRKKKRNAAGLLDCLESTPKKL</sequence>
<gene>
    <name evidence="5" type="ORF">H0E87_006301</name>
</gene>
<feature type="compositionally biased region" description="Acidic residues" evidence="3">
    <location>
        <begin position="289"/>
        <end position="298"/>
    </location>
</feature>
<feature type="compositionally biased region" description="Polar residues" evidence="3">
    <location>
        <begin position="406"/>
        <end position="419"/>
    </location>
</feature>
<feature type="compositionally biased region" description="Basic and acidic residues" evidence="3">
    <location>
        <begin position="431"/>
        <end position="457"/>
    </location>
</feature>
<keyword evidence="1" id="KW-0112">Calmodulin-binding</keyword>
<dbReference type="SMART" id="SM00015">
    <property type="entry name" value="IQ"/>
    <property type="match status" value="1"/>
</dbReference>
<organism evidence="5 6">
    <name type="scientific">Populus deltoides</name>
    <name type="common">Eastern poplar</name>
    <name type="synonym">Eastern cottonwood</name>
    <dbReference type="NCBI Taxonomy" id="3696"/>
    <lineage>
        <taxon>Eukaryota</taxon>
        <taxon>Viridiplantae</taxon>
        <taxon>Streptophyta</taxon>
        <taxon>Embryophyta</taxon>
        <taxon>Tracheophyta</taxon>
        <taxon>Spermatophyta</taxon>
        <taxon>Magnoliopsida</taxon>
        <taxon>eudicotyledons</taxon>
        <taxon>Gunneridae</taxon>
        <taxon>Pentapetalae</taxon>
        <taxon>rosids</taxon>
        <taxon>fabids</taxon>
        <taxon>Malpighiales</taxon>
        <taxon>Salicaceae</taxon>
        <taxon>Saliceae</taxon>
        <taxon>Populus</taxon>
    </lineage>
</organism>
<dbReference type="Pfam" id="PF00612">
    <property type="entry name" value="IQ"/>
    <property type="match status" value="1"/>
</dbReference>
<dbReference type="SUPFAM" id="SSF63491">
    <property type="entry name" value="BAG domain"/>
    <property type="match status" value="1"/>
</dbReference>
<dbReference type="EMBL" id="JACEGQ020000003">
    <property type="protein sequence ID" value="KAH8512943.1"/>
    <property type="molecule type" value="Genomic_DNA"/>
</dbReference>
<dbReference type="GO" id="GO:0005516">
    <property type="term" value="F:calmodulin binding"/>
    <property type="evidence" value="ECO:0007669"/>
    <property type="project" value="UniProtKB-KW"/>
</dbReference>
<dbReference type="InterPro" id="IPR040400">
    <property type="entry name" value="BAG5/6/7/8"/>
</dbReference>
<dbReference type="Gene3D" id="1.20.58.120">
    <property type="entry name" value="BAG domain"/>
    <property type="match status" value="1"/>
</dbReference>
<dbReference type="GO" id="GO:0006457">
    <property type="term" value="P:protein folding"/>
    <property type="evidence" value="ECO:0007669"/>
    <property type="project" value="TreeGrafter"/>
</dbReference>
<dbReference type="InterPro" id="IPR003103">
    <property type="entry name" value="BAG_domain"/>
</dbReference>
<protein>
    <recommendedName>
        <fullName evidence="4">BAG domain-containing protein</fullName>
    </recommendedName>
</protein>
<accession>A0A8T2Z689</accession>
<dbReference type="PANTHER" id="PTHR33322">
    <property type="entry name" value="BAG DOMAIN CONTAINING PROTEIN, EXPRESSED"/>
    <property type="match status" value="1"/>
</dbReference>
<dbReference type="GO" id="GO:0051087">
    <property type="term" value="F:protein-folding chaperone binding"/>
    <property type="evidence" value="ECO:0007669"/>
    <property type="project" value="InterPro"/>
</dbReference>
<dbReference type="PANTHER" id="PTHR33322:SF4">
    <property type="entry name" value="BAG DOMAIN CONTAINING PROTEIN, EXPRESSED"/>
    <property type="match status" value="1"/>
</dbReference>
<dbReference type="InterPro" id="IPR036533">
    <property type="entry name" value="BAG_dom_sf"/>
</dbReference>
<feature type="region of interest" description="Disordered" evidence="3">
    <location>
        <begin position="280"/>
        <end position="299"/>
    </location>
</feature>
<evidence type="ECO:0000259" key="4">
    <source>
        <dbReference type="PROSITE" id="PS51035"/>
    </source>
</evidence>
<feature type="region of interest" description="Disordered" evidence="3">
    <location>
        <begin position="379"/>
        <end position="457"/>
    </location>
</feature>
<keyword evidence="2" id="KW-0143">Chaperone</keyword>
<dbReference type="GO" id="GO:0009506">
    <property type="term" value="C:plasmodesma"/>
    <property type="evidence" value="ECO:0007669"/>
    <property type="project" value="TreeGrafter"/>
</dbReference>
<keyword evidence="6" id="KW-1185">Reference proteome</keyword>
<name>A0A8T2Z689_POPDE</name>
<evidence type="ECO:0000256" key="2">
    <source>
        <dbReference type="ARBA" id="ARBA00023186"/>
    </source>
</evidence>
<evidence type="ECO:0000313" key="6">
    <source>
        <dbReference type="Proteomes" id="UP000807159"/>
    </source>
</evidence>
<comment type="caution">
    <text evidence="5">The sequence shown here is derived from an EMBL/GenBank/DDBJ whole genome shotgun (WGS) entry which is preliminary data.</text>
</comment>
<dbReference type="AlphaFoldDB" id="A0A8T2Z689"/>